<dbReference type="AlphaFoldDB" id="A0AAV7WXE8"/>
<comment type="caution">
    <text evidence="1">The sequence shown here is derived from an EMBL/GenBank/DDBJ whole genome shotgun (WGS) entry which is preliminary data.</text>
</comment>
<organism evidence="1 2">
    <name type="scientific">Pleurodeles waltl</name>
    <name type="common">Iberian ribbed newt</name>
    <dbReference type="NCBI Taxonomy" id="8319"/>
    <lineage>
        <taxon>Eukaryota</taxon>
        <taxon>Metazoa</taxon>
        <taxon>Chordata</taxon>
        <taxon>Craniata</taxon>
        <taxon>Vertebrata</taxon>
        <taxon>Euteleostomi</taxon>
        <taxon>Amphibia</taxon>
        <taxon>Batrachia</taxon>
        <taxon>Caudata</taxon>
        <taxon>Salamandroidea</taxon>
        <taxon>Salamandridae</taxon>
        <taxon>Pleurodelinae</taxon>
        <taxon>Pleurodeles</taxon>
    </lineage>
</organism>
<keyword evidence="2" id="KW-1185">Reference proteome</keyword>
<dbReference type="EMBL" id="JANPWB010000001">
    <property type="protein sequence ID" value="KAJ1217677.1"/>
    <property type="molecule type" value="Genomic_DNA"/>
</dbReference>
<name>A0AAV7WXE8_PLEWA</name>
<proteinExistence type="predicted"/>
<sequence length="188" mass="19965">MKAQRLHVRAVRHLCHFSLYFRPFGRAMGLSHTDTVARYRAGVSQRSPVVGPAPSALALLRQASRMDLVREEALAPGRPARRALAGVAVAVAACSPPRAGAGLQVRGVGRGASGTVLKGVVGAGKGRAGRRTQEFRGLPSGRGALRLRAGAVERRTALGKARRELQCRVVRPWGLAPVNGGDKWQSRA</sequence>
<protein>
    <submittedName>
        <fullName evidence="1">Uncharacterized protein</fullName>
    </submittedName>
</protein>
<dbReference type="Proteomes" id="UP001066276">
    <property type="component" value="Chromosome 1_1"/>
</dbReference>
<gene>
    <name evidence="1" type="ORF">NDU88_005270</name>
</gene>
<accession>A0AAV7WXE8</accession>
<evidence type="ECO:0000313" key="1">
    <source>
        <dbReference type="EMBL" id="KAJ1217677.1"/>
    </source>
</evidence>
<evidence type="ECO:0000313" key="2">
    <source>
        <dbReference type="Proteomes" id="UP001066276"/>
    </source>
</evidence>
<reference evidence="1" key="1">
    <citation type="journal article" date="2022" name="bioRxiv">
        <title>Sequencing and chromosome-scale assembly of the giantPleurodeles waltlgenome.</title>
        <authorList>
            <person name="Brown T."/>
            <person name="Elewa A."/>
            <person name="Iarovenko S."/>
            <person name="Subramanian E."/>
            <person name="Araus A.J."/>
            <person name="Petzold A."/>
            <person name="Susuki M."/>
            <person name="Suzuki K.-i.T."/>
            <person name="Hayashi T."/>
            <person name="Toyoda A."/>
            <person name="Oliveira C."/>
            <person name="Osipova E."/>
            <person name="Leigh N.D."/>
            <person name="Simon A."/>
            <person name="Yun M.H."/>
        </authorList>
    </citation>
    <scope>NUCLEOTIDE SEQUENCE</scope>
    <source>
        <strain evidence="1">20211129_DDA</strain>
        <tissue evidence="1">Liver</tissue>
    </source>
</reference>